<organism evidence="2 3">
    <name type="scientific">Elysia crispata</name>
    <name type="common">lettuce slug</name>
    <dbReference type="NCBI Taxonomy" id="231223"/>
    <lineage>
        <taxon>Eukaryota</taxon>
        <taxon>Metazoa</taxon>
        <taxon>Spiralia</taxon>
        <taxon>Lophotrochozoa</taxon>
        <taxon>Mollusca</taxon>
        <taxon>Gastropoda</taxon>
        <taxon>Heterobranchia</taxon>
        <taxon>Euthyneura</taxon>
        <taxon>Panpulmonata</taxon>
        <taxon>Sacoglossa</taxon>
        <taxon>Placobranchoidea</taxon>
        <taxon>Plakobranchidae</taxon>
        <taxon>Elysia</taxon>
    </lineage>
</organism>
<feature type="region of interest" description="Disordered" evidence="1">
    <location>
        <begin position="1"/>
        <end position="24"/>
    </location>
</feature>
<proteinExistence type="predicted"/>
<sequence length="110" mass="12386">MESMSEGEEEGVEKRSPNGSKTNKRHLVLNRCGGFLSSDLFGTFLSVAYPTPWYCVGYTQRDANMYTLEIQAMSTTMEALWAPQMENRLENTDRRKNTHQLLSGGLSVST</sequence>
<dbReference type="EMBL" id="JAWDGP010003252">
    <property type="protein sequence ID" value="KAK3776032.1"/>
    <property type="molecule type" value="Genomic_DNA"/>
</dbReference>
<comment type="caution">
    <text evidence="2">The sequence shown here is derived from an EMBL/GenBank/DDBJ whole genome shotgun (WGS) entry which is preliminary data.</text>
</comment>
<keyword evidence="3" id="KW-1185">Reference proteome</keyword>
<protein>
    <submittedName>
        <fullName evidence="2">Uncharacterized protein</fullName>
    </submittedName>
</protein>
<evidence type="ECO:0000313" key="3">
    <source>
        <dbReference type="Proteomes" id="UP001283361"/>
    </source>
</evidence>
<dbReference type="AlphaFoldDB" id="A0AAE0ZVB1"/>
<accession>A0AAE0ZVB1</accession>
<reference evidence="2" key="1">
    <citation type="journal article" date="2023" name="G3 (Bethesda)">
        <title>A reference genome for the long-term kleptoplast-retaining sea slug Elysia crispata morphotype clarki.</title>
        <authorList>
            <person name="Eastman K.E."/>
            <person name="Pendleton A.L."/>
            <person name="Shaikh M.A."/>
            <person name="Suttiyut T."/>
            <person name="Ogas R."/>
            <person name="Tomko P."/>
            <person name="Gavelis G."/>
            <person name="Widhalm J.R."/>
            <person name="Wisecaver J.H."/>
        </authorList>
    </citation>
    <scope>NUCLEOTIDE SEQUENCE</scope>
    <source>
        <strain evidence="2">ECLA1</strain>
    </source>
</reference>
<feature type="compositionally biased region" description="Acidic residues" evidence="1">
    <location>
        <begin position="1"/>
        <end position="11"/>
    </location>
</feature>
<evidence type="ECO:0000256" key="1">
    <source>
        <dbReference type="SAM" id="MobiDB-lite"/>
    </source>
</evidence>
<evidence type="ECO:0000313" key="2">
    <source>
        <dbReference type="EMBL" id="KAK3776032.1"/>
    </source>
</evidence>
<feature type="region of interest" description="Disordered" evidence="1">
    <location>
        <begin position="90"/>
        <end position="110"/>
    </location>
</feature>
<name>A0AAE0ZVB1_9GAST</name>
<gene>
    <name evidence="2" type="ORF">RRG08_044416</name>
</gene>
<dbReference type="Proteomes" id="UP001283361">
    <property type="component" value="Unassembled WGS sequence"/>
</dbReference>